<comment type="caution">
    <text evidence="9">The sequence shown here is derived from an EMBL/GenBank/DDBJ whole genome shotgun (WGS) entry which is preliminary data.</text>
</comment>
<feature type="transmembrane region" description="Helical" evidence="6">
    <location>
        <begin position="766"/>
        <end position="788"/>
    </location>
</feature>
<dbReference type="GO" id="GO:0005886">
    <property type="term" value="C:plasma membrane"/>
    <property type="evidence" value="ECO:0007669"/>
    <property type="project" value="UniProtKB-SubCell"/>
</dbReference>
<dbReference type="Pfam" id="PF12704">
    <property type="entry name" value="MacB_PCD"/>
    <property type="match status" value="2"/>
</dbReference>
<dbReference type="Proteomes" id="UP000263754">
    <property type="component" value="Unassembled WGS sequence"/>
</dbReference>
<feature type="transmembrane region" description="Helical" evidence="6">
    <location>
        <begin position="683"/>
        <end position="705"/>
    </location>
</feature>
<dbReference type="AlphaFoldDB" id="A0A374N8X3"/>
<organism evidence="9 12">
    <name type="scientific">Bacteroides uniformis</name>
    <dbReference type="NCBI Taxonomy" id="820"/>
    <lineage>
        <taxon>Bacteria</taxon>
        <taxon>Pseudomonadati</taxon>
        <taxon>Bacteroidota</taxon>
        <taxon>Bacteroidia</taxon>
        <taxon>Bacteroidales</taxon>
        <taxon>Bacteroidaceae</taxon>
        <taxon>Bacteroides</taxon>
    </lineage>
</organism>
<feature type="transmembrane region" description="Helical" evidence="6">
    <location>
        <begin position="286"/>
        <end position="310"/>
    </location>
</feature>
<evidence type="ECO:0000256" key="1">
    <source>
        <dbReference type="ARBA" id="ARBA00004651"/>
    </source>
</evidence>
<dbReference type="PANTHER" id="PTHR30572">
    <property type="entry name" value="MEMBRANE COMPONENT OF TRANSPORTER-RELATED"/>
    <property type="match status" value="1"/>
</dbReference>
<evidence type="ECO:0000259" key="7">
    <source>
        <dbReference type="Pfam" id="PF02687"/>
    </source>
</evidence>
<name>A0A374N8X3_BACUN</name>
<keyword evidence="4 6" id="KW-1133">Transmembrane helix</keyword>
<dbReference type="InterPro" id="IPR003838">
    <property type="entry name" value="ABC3_permease_C"/>
</dbReference>
<evidence type="ECO:0000256" key="6">
    <source>
        <dbReference type="SAM" id="Phobius"/>
    </source>
</evidence>
<dbReference type="EMBL" id="QSTL01000001">
    <property type="protein sequence ID" value="RGM58676.1"/>
    <property type="molecule type" value="Genomic_DNA"/>
</dbReference>
<accession>A0A374N8X3</accession>
<dbReference type="PANTHER" id="PTHR30572:SF18">
    <property type="entry name" value="ABC-TYPE MACROLIDE FAMILY EXPORT SYSTEM PERMEASE COMPONENT 2"/>
    <property type="match status" value="1"/>
</dbReference>
<evidence type="ECO:0000256" key="2">
    <source>
        <dbReference type="ARBA" id="ARBA00022475"/>
    </source>
</evidence>
<evidence type="ECO:0000256" key="4">
    <source>
        <dbReference type="ARBA" id="ARBA00022989"/>
    </source>
</evidence>
<evidence type="ECO:0000313" key="9">
    <source>
        <dbReference type="EMBL" id="RGI80156.1"/>
    </source>
</evidence>
<dbReference type="InterPro" id="IPR025857">
    <property type="entry name" value="MacB_PCD"/>
</dbReference>
<sequence length="806" mass="91594">MIQHYIKVALRLIERSMLFSLINMLGFVFGMAAAFLIYLWVVNELTYEDYNPDTDRIYRVVEVVRQQTGEITESSSTVLALPEIFKENFPQVEAATAIKYIGEGSMETGEGKSLSGYRVYTDTAFFQVFPFEVMAGNLTDMKKGNYIVLSEKMAIKLFGSATAAIGQKLKEVADDLYGWEAKKVVAVVKIPSKCHIYFDILCDLDNFAKAYGIDRNTFREDQHVYVKMKLGDAGKMYAKEHSEMSRVFSKLGDKNTLIRFQPIKDIHLKTNFADPNVKNHGSMASIYLFIGLAVLVIFMGAFNFMTLSTARASMRYKEIGVRKVTGAKRKTLITQFLSEGMVQAVISLGLALALTELMLPLFNEAMGTEVSLNLSWSVVLYVLFGIVGIGCVAGSYPAFYLSSVNPLIAFKGGKKTGKKGGMLKGLICVQFIITITLMLATMLVYKQLYFMQNKDLGLNKENVVTVYTNLWYNVNDFRQEILKNPNVQSVAMGSPIENLYENGEKKEGGEAEWIDMDGKVNTLKMVPIIADDDFIKVFNLEMIKGESLEADYDNYWGGGALQRTVVINESAWKAMKVADPIGTEFRLTDTWWGHFNYRIVGVVKDFNFQSLREKIRPAFIFYSPEQMQYLFIRISPENKKETLKFIQQKFDEMAPLFMKEFRYQFFSDALNKNYAKEQQQSKMLLFFTVLAIVIAMMGVFGLVALSTEQRTKEIGIRKVNGAHSDRIVKMFCREYLQWVGIAFIIACPLGYFFMRHWISEFVYQTPISWWLFVAVGAVIAGIALLTVIGQTWRKASQNPVKSLRYE</sequence>
<evidence type="ECO:0000256" key="3">
    <source>
        <dbReference type="ARBA" id="ARBA00022692"/>
    </source>
</evidence>
<gene>
    <name evidence="10" type="ORF">DXC07_00480</name>
    <name evidence="9" type="ORF">DXD90_01105</name>
</gene>
<feature type="transmembrane region" description="Helical" evidence="6">
    <location>
        <begin position="735"/>
        <end position="754"/>
    </location>
</feature>
<feature type="transmembrane region" description="Helical" evidence="6">
    <location>
        <begin position="21"/>
        <end position="41"/>
    </location>
</feature>
<comment type="subcellular location">
    <subcellularLocation>
        <location evidence="1">Cell membrane</location>
        <topology evidence="1">Multi-pass membrane protein</topology>
    </subcellularLocation>
</comment>
<feature type="transmembrane region" description="Helical" evidence="6">
    <location>
        <begin position="374"/>
        <end position="401"/>
    </location>
</feature>
<feature type="domain" description="MacB-like periplasmic core" evidence="8">
    <location>
        <begin position="461"/>
        <end position="632"/>
    </location>
</feature>
<proteinExistence type="predicted"/>
<evidence type="ECO:0000313" key="12">
    <source>
        <dbReference type="Proteomes" id="UP000263754"/>
    </source>
</evidence>
<feature type="domain" description="ABC3 transporter permease C-terminal" evidence="7">
    <location>
        <begin position="292"/>
        <end position="406"/>
    </location>
</feature>
<evidence type="ECO:0000313" key="10">
    <source>
        <dbReference type="EMBL" id="RGM58676.1"/>
    </source>
</evidence>
<keyword evidence="5 6" id="KW-0472">Membrane</keyword>
<reference evidence="11 12" key="1">
    <citation type="submission" date="2018-08" db="EMBL/GenBank/DDBJ databases">
        <title>A genome reference for cultivated species of the human gut microbiota.</title>
        <authorList>
            <person name="Zou Y."/>
            <person name="Xue W."/>
            <person name="Luo G."/>
        </authorList>
    </citation>
    <scope>NUCLEOTIDE SEQUENCE [LARGE SCALE GENOMIC DNA]</scope>
    <source>
        <strain evidence="10 11">OM07-9</strain>
        <strain evidence="9 12">TM10-17</strain>
    </source>
</reference>
<dbReference type="EMBL" id="QSOF01000001">
    <property type="protein sequence ID" value="RGI80156.1"/>
    <property type="molecule type" value="Genomic_DNA"/>
</dbReference>
<dbReference type="Pfam" id="PF02687">
    <property type="entry name" value="FtsX"/>
    <property type="match status" value="2"/>
</dbReference>
<dbReference type="GO" id="GO:0022857">
    <property type="term" value="F:transmembrane transporter activity"/>
    <property type="evidence" value="ECO:0007669"/>
    <property type="project" value="TreeGrafter"/>
</dbReference>
<evidence type="ECO:0000256" key="5">
    <source>
        <dbReference type="ARBA" id="ARBA00023136"/>
    </source>
</evidence>
<feature type="transmembrane region" description="Helical" evidence="6">
    <location>
        <begin position="331"/>
        <end position="354"/>
    </location>
</feature>
<keyword evidence="2" id="KW-1003">Cell membrane</keyword>
<evidence type="ECO:0000313" key="11">
    <source>
        <dbReference type="Proteomes" id="UP000261295"/>
    </source>
</evidence>
<feature type="transmembrane region" description="Helical" evidence="6">
    <location>
        <begin position="422"/>
        <end position="445"/>
    </location>
</feature>
<protein>
    <submittedName>
        <fullName evidence="9">ABC transporter permease</fullName>
    </submittedName>
</protein>
<dbReference type="Proteomes" id="UP000261295">
    <property type="component" value="Unassembled WGS sequence"/>
</dbReference>
<feature type="domain" description="MacB-like periplasmic core" evidence="8">
    <location>
        <begin position="20"/>
        <end position="207"/>
    </location>
</feature>
<dbReference type="RefSeq" id="WP_117748783.1">
    <property type="nucleotide sequence ID" value="NZ_JADMZQ010000007.1"/>
</dbReference>
<feature type="domain" description="ABC3 transporter permease C-terminal" evidence="7">
    <location>
        <begin position="686"/>
        <end position="799"/>
    </location>
</feature>
<evidence type="ECO:0000259" key="8">
    <source>
        <dbReference type="Pfam" id="PF12704"/>
    </source>
</evidence>
<keyword evidence="3 6" id="KW-0812">Transmembrane</keyword>
<dbReference type="InterPro" id="IPR050250">
    <property type="entry name" value="Macrolide_Exporter_MacB"/>
</dbReference>